<keyword evidence="3 8" id="KW-0285">Flavoprotein</keyword>
<keyword evidence="5" id="KW-0521">NADP</keyword>
<evidence type="ECO:0000256" key="4">
    <source>
        <dbReference type="ARBA" id="ARBA00022827"/>
    </source>
</evidence>
<evidence type="ECO:0000313" key="9">
    <source>
        <dbReference type="Ensembl" id="ENSLLEP00000039113.1"/>
    </source>
</evidence>
<dbReference type="InterPro" id="IPR050346">
    <property type="entry name" value="FMO-like"/>
</dbReference>
<reference evidence="9" key="1">
    <citation type="submission" date="2025-08" db="UniProtKB">
        <authorList>
            <consortium name="Ensembl"/>
        </authorList>
    </citation>
    <scope>IDENTIFICATION</scope>
</reference>
<dbReference type="GO" id="GO:0050660">
    <property type="term" value="F:flavin adenine dinucleotide binding"/>
    <property type="evidence" value="ECO:0007669"/>
    <property type="project" value="InterPro"/>
</dbReference>
<dbReference type="Pfam" id="PF00743">
    <property type="entry name" value="FMO-like"/>
    <property type="match status" value="1"/>
</dbReference>
<dbReference type="AlphaFoldDB" id="A0A8C5QL55"/>
<keyword evidence="6 8" id="KW-0560">Oxidoreductase</keyword>
<evidence type="ECO:0000256" key="3">
    <source>
        <dbReference type="ARBA" id="ARBA00022630"/>
    </source>
</evidence>
<comment type="cofactor">
    <cofactor evidence="1 8">
        <name>FAD</name>
        <dbReference type="ChEBI" id="CHEBI:57692"/>
    </cofactor>
</comment>
<evidence type="ECO:0000256" key="8">
    <source>
        <dbReference type="RuleBase" id="RU361177"/>
    </source>
</evidence>
<dbReference type="SUPFAM" id="SSF51905">
    <property type="entry name" value="FAD/NAD(P)-binding domain"/>
    <property type="match status" value="1"/>
</dbReference>
<keyword evidence="4 8" id="KW-0274">FAD</keyword>
<evidence type="ECO:0000256" key="6">
    <source>
        <dbReference type="ARBA" id="ARBA00023002"/>
    </source>
</evidence>
<dbReference type="Proteomes" id="UP000694569">
    <property type="component" value="Unplaced"/>
</dbReference>
<sequence>MVKTVAIIGAGMSGLAAVKGCLEDGLEPTCFERTAGIGGLWRFTENVEDDCPSIYKSLVSNASKEMMCFSDFPMPENFPNFLPNSKFLEYYKLYAEHFQLMKHIQLKVSYSNVYNLTHRLQAS</sequence>
<dbReference type="OrthoDB" id="66881at2759"/>
<dbReference type="InterPro" id="IPR000960">
    <property type="entry name" value="Flavin_mOase"/>
</dbReference>
<dbReference type="PANTHER" id="PTHR23023">
    <property type="entry name" value="DIMETHYLANILINE MONOOXYGENASE"/>
    <property type="match status" value="1"/>
</dbReference>
<dbReference type="InterPro" id="IPR036188">
    <property type="entry name" value="FAD/NAD-bd_sf"/>
</dbReference>
<evidence type="ECO:0000256" key="7">
    <source>
        <dbReference type="ARBA" id="ARBA00023033"/>
    </source>
</evidence>
<dbReference type="GO" id="GO:0050661">
    <property type="term" value="F:NADP binding"/>
    <property type="evidence" value="ECO:0007669"/>
    <property type="project" value="InterPro"/>
</dbReference>
<proteinExistence type="inferred from homology"/>
<dbReference type="Gene3D" id="3.50.50.60">
    <property type="entry name" value="FAD/NAD(P)-binding domain"/>
    <property type="match status" value="1"/>
</dbReference>
<dbReference type="GO" id="GO:0004499">
    <property type="term" value="F:N,N-dimethylaniline monooxygenase activity"/>
    <property type="evidence" value="ECO:0007669"/>
    <property type="project" value="InterPro"/>
</dbReference>
<organism evidence="9 10">
    <name type="scientific">Leptobrachium leishanense</name>
    <name type="common">Leishan spiny toad</name>
    <dbReference type="NCBI Taxonomy" id="445787"/>
    <lineage>
        <taxon>Eukaryota</taxon>
        <taxon>Metazoa</taxon>
        <taxon>Chordata</taxon>
        <taxon>Craniata</taxon>
        <taxon>Vertebrata</taxon>
        <taxon>Euteleostomi</taxon>
        <taxon>Amphibia</taxon>
        <taxon>Batrachia</taxon>
        <taxon>Anura</taxon>
        <taxon>Pelobatoidea</taxon>
        <taxon>Megophryidae</taxon>
        <taxon>Leptobrachium</taxon>
    </lineage>
</organism>
<evidence type="ECO:0000256" key="1">
    <source>
        <dbReference type="ARBA" id="ARBA00001974"/>
    </source>
</evidence>
<name>A0A8C5QL55_9ANUR</name>
<reference evidence="9" key="2">
    <citation type="submission" date="2025-09" db="UniProtKB">
        <authorList>
            <consortium name="Ensembl"/>
        </authorList>
    </citation>
    <scope>IDENTIFICATION</scope>
</reference>
<evidence type="ECO:0000313" key="10">
    <source>
        <dbReference type="Proteomes" id="UP000694569"/>
    </source>
</evidence>
<evidence type="ECO:0000256" key="5">
    <source>
        <dbReference type="ARBA" id="ARBA00022857"/>
    </source>
</evidence>
<dbReference type="GeneTree" id="ENSGT00940000161099"/>
<dbReference type="Ensembl" id="ENSLLET00000040677.1">
    <property type="protein sequence ID" value="ENSLLEP00000039113.1"/>
    <property type="gene ID" value="ENSLLEG00000024843.1"/>
</dbReference>
<comment type="similarity">
    <text evidence="2 8">Belongs to the FMO family.</text>
</comment>
<dbReference type="EC" id="1.-.-.-" evidence="8"/>
<keyword evidence="10" id="KW-1185">Reference proteome</keyword>
<keyword evidence="7 8" id="KW-0503">Monooxygenase</keyword>
<accession>A0A8C5QL55</accession>
<dbReference type="PRINTS" id="PR00370">
    <property type="entry name" value="FMOXYGENASE"/>
</dbReference>
<protein>
    <recommendedName>
        <fullName evidence="8">Flavin-containing monooxygenase</fullName>
        <ecNumber evidence="8">1.-.-.-</ecNumber>
    </recommendedName>
</protein>
<evidence type="ECO:0000256" key="2">
    <source>
        <dbReference type="ARBA" id="ARBA00009183"/>
    </source>
</evidence>
<dbReference type="InterPro" id="IPR020946">
    <property type="entry name" value="Flavin_mOase-like"/>
</dbReference>